<dbReference type="Pfam" id="PF06985">
    <property type="entry name" value="HET"/>
    <property type="match status" value="1"/>
</dbReference>
<name>A0A2J6QZQ8_HYAVF</name>
<dbReference type="OrthoDB" id="674604at2759"/>
<dbReference type="InterPro" id="IPR027417">
    <property type="entry name" value="P-loop_NTPase"/>
</dbReference>
<evidence type="ECO:0000256" key="1">
    <source>
        <dbReference type="ARBA" id="ARBA00022737"/>
    </source>
</evidence>
<dbReference type="PROSITE" id="PS50837">
    <property type="entry name" value="NACHT"/>
    <property type="match status" value="1"/>
</dbReference>
<dbReference type="InterPro" id="IPR007111">
    <property type="entry name" value="NACHT_NTPase"/>
</dbReference>
<dbReference type="EMBL" id="KZ613961">
    <property type="protein sequence ID" value="PMD31742.1"/>
    <property type="molecule type" value="Genomic_DNA"/>
</dbReference>
<organism evidence="4 5">
    <name type="scientific">Hyaloscypha variabilis (strain UAMH 11265 / GT02V1 / F)</name>
    <name type="common">Meliniomyces variabilis</name>
    <dbReference type="NCBI Taxonomy" id="1149755"/>
    <lineage>
        <taxon>Eukaryota</taxon>
        <taxon>Fungi</taxon>
        <taxon>Dikarya</taxon>
        <taxon>Ascomycota</taxon>
        <taxon>Pezizomycotina</taxon>
        <taxon>Leotiomycetes</taxon>
        <taxon>Helotiales</taxon>
        <taxon>Hyaloscyphaceae</taxon>
        <taxon>Hyaloscypha</taxon>
        <taxon>Hyaloscypha variabilis</taxon>
    </lineage>
</organism>
<dbReference type="Gene3D" id="2.130.10.10">
    <property type="entry name" value="YVTN repeat-like/Quinoprotein amine dehydrogenase"/>
    <property type="match status" value="1"/>
</dbReference>
<dbReference type="Pfam" id="PF00400">
    <property type="entry name" value="WD40"/>
    <property type="match status" value="1"/>
</dbReference>
<dbReference type="SUPFAM" id="SSF50978">
    <property type="entry name" value="WD40 repeat-like"/>
    <property type="match status" value="1"/>
</dbReference>
<reference evidence="4 5" key="1">
    <citation type="submission" date="2016-04" db="EMBL/GenBank/DDBJ databases">
        <title>A degradative enzymes factory behind the ericoid mycorrhizal symbiosis.</title>
        <authorList>
            <consortium name="DOE Joint Genome Institute"/>
            <person name="Martino E."/>
            <person name="Morin E."/>
            <person name="Grelet G."/>
            <person name="Kuo A."/>
            <person name="Kohler A."/>
            <person name="Daghino S."/>
            <person name="Barry K."/>
            <person name="Choi C."/>
            <person name="Cichocki N."/>
            <person name="Clum A."/>
            <person name="Copeland A."/>
            <person name="Hainaut M."/>
            <person name="Haridas S."/>
            <person name="Labutti K."/>
            <person name="Lindquist E."/>
            <person name="Lipzen A."/>
            <person name="Khouja H.-R."/>
            <person name="Murat C."/>
            <person name="Ohm R."/>
            <person name="Olson A."/>
            <person name="Spatafora J."/>
            <person name="Veneault-Fourrey C."/>
            <person name="Henrissat B."/>
            <person name="Grigoriev I."/>
            <person name="Martin F."/>
            <person name="Perotto S."/>
        </authorList>
    </citation>
    <scope>NUCLEOTIDE SEQUENCE [LARGE SCALE GENOMIC DNA]</scope>
    <source>
        <strain evidence="4 5">F</strain>
    </source>
</reference>
<dbReference type="PANTHER" id="PTHR10622:SF11">
    <property type="entry name" value="HET-DOMAIN-CONTAINING PROTEIN"/>
    <property type="match status" value="1"/>
</dbReference>
<feature type="repeat" description="WD" evidence="2">
    <location>
        <begin position="862"/>
        <end position="903"/>
    </location>
</feature>
<evidence type="ECO:0000313" key="5">
    <source>
        <dbReference type="Proteomes" id="UP000235786"/>
    </source>
</evidence>
<evidence type="ECO:0000313" key="4">
    <source>
        <dbReference type="EMBL" id="PMD31742.1"/>
    </source>
</evidence>
<keyword evidence="5" id="KW-1185">Reference proteome</keyword>
<dbReference type="InterPro" id="IPR036322">
    <property type="entry name" value="WD40_repeat_dom_sf"/>
</dbReference>
<dbReference type="Pfam" id="PF24883">
    <property type="entry name" value="NPHP3_N"/>
    <property type="match status" value="1"/>
</dbReference>
<sequence>MRLLYRDATGAIRLTEDLHKNIPPYAILSHRWGLEEVTLQELIDGTGPSKRGYKKIRFCGEQAQCDSLSHFWVDTCCIDKKNSVELQEAINSMFRWYRNAARCYVYLDDVSCPATTSTEPPGAPAQKKRKRMDIAASPTVQPTEPLWQAAFRDSLWFTRGWTLQELLAPSSVEFFSSEGTLLGNKSSLELSIHNLTHIPVEALRHGQLSNFCVSDRYAWMNHRETTREEDKAYALLGIFDIQMPLIYGEGYATAFRRLQREVSQATKPPLMPVAEGAAFDSRAEEHNARCHPETRVDLLSQIASWAADPDGKVIFWLNGIAGTGKSTISRTIAQHFHERSLLGASFFFKRGEAYRGHAGRLFTTIAAQLAVKLPYVAQQIQAAIDADPDLYSKALREQFEKLIIHALTNIHNPQTLIIVIDALDECDHDTDIRAIIHLLSQARTLPHVRLKTFLTSRPELPIRLGFKKILGSYQNIVLHEIPQPIIIHDLRVFFEFELARIRNEYNASTFEELELPPDWPGQQIETLVHMSVPLFIFATTICRFLEDPAWYNPASQLQKLLDYQATSCAELDKLSCTYLPVLAQLVAGKSEAQKERLLEDFRNIVGAIVLLAEPLSATALSKLLNIPLSIIQRQLQTLHSVLSIPARADAPIRTFHLSFHDFLIDPAKKSTNNFWIDEQAAHKRLAARCIQLLSVNKVLKKDICNLQQPGISFAQVDRQTIDKYLPPEVQYACLYWVYHLELCNISVQDKDQVHTFLQTHFLHWLEALCLIGNMHKSISMIEALRKRCQPGMYISNFLQDAHRFILNCIHVVITHPLQLYSSAICFSPEKSMIRKEVQREMSAWIVKAPAMEKPWSACLQTLEGHSGQVSSITISPNGRWLASGLSDHTIKVWNAVTGVCTQTLKGHSGQVETDIMSPNKALLATEDIEVHNQEYGIHASKKWITWKDQRVMWLPPKYRPIFSAIGGTTIAIVYGHSSESVLVFKFSTNNPTV</sequence>
<dbReference type="InterPro" id="IPR015943">
    <property type="entry name" value="WD40/YVTN_repeat-like_dom_sf"/>
</dbReference>
<evidence type="ECO:0000256" key="2">
    <source>
        <dbReference type="PROSITE-ProRule" id="PRU00221"/>
    </source>
</evidence>
<dbReference type="SMART" id="SM00320">
    <property type="entry name" value="WD40"/>
    <property type="match status" value="2"/>
</dbReference>
<keyword evidence="2" id="KW-0853">WD repeat</keyword>
<feature type="domain" description="NACHT" evidence="3">
    <location>
        <begin position="313"/>
        <end position="458"/>
    </location>
</feature>
<protein>
    <submittedName>
        <fullName evidence="4">HET-domain-containing protein</fullName>
    </submittedName>
</protein>
<dbReference type="AlphaFoldDB" id="A0A2J6QZQ8"/>
<dbReference type="STRING" id="1149755.A0A2J6QZQ8"/>
<dbReference type="SUPFAM" id="SSF52540">
    <property type="entry name" value="P-loop containing nucleoside triphosphate hydrolases"/>
    <property type="match status" value="1"/>
</dbReference>
<dbReference type="PROSITE" id="PS50082">
    <property type="entry name" value="WD_REPEATS_2"/>
    <property type="match status" value="1"/>
</dbReference>
<keyword evidence="1" id="KW-0677">Repeat</keyword>
<accession>A0A2J6QZQ8</accession>
<dbReference type="PROSITE" id="PS50294">
    <property type="entry name" value="WD_REPEATS_REGION"/>
    <property type="match status" value="1"/>
</dbReference>
<dbReference type="InterPro" id="IPR010730">
    <property type="entry name" value="HET"/>
</dbReference>
<dbReference type="Proteomes" id="UP000235786">
    <property type="component" value="Unassembled WGS sequence"/>
</dbReference>
<evidence type="ECO:0000259" key="3">
    <source>
        <dbReference type="PROSITE" id="PS50837"/>
    </source>
</evidence>
<dbReference type="InterPro" id="IPR056884">
    <property type="entry name" value="NPHP3-like_N"/>
</dbReference>
<dbReference type="InterPro" id="IPR001680">
    <property type="entry name" value="WD40_rpt"/>
</dbReference>
<proteinExistence type="predicted"/>
<dbReference type="Gene3D" id="3.40.50.300">
    <property type="entry name" value="P-loop containing nucleotide triphosphate hydrolases"/>
    <property type="match status" value="1"/>
</dbReference>
<gene>
    <name evidence="4" type="ORF">L207DRAFT_500792</name>
</gene>
<dbReference type="PANTHER" id="PTHR10622">
    <property type="entry name" value="HET DOMAIN-CONTAINING PROTEIN"/>
    <property type="match status" value="1"/>
</dbReference>